<dbReference type="Proteomes" id="UP000008080">
    <property type="component" value="Chromosome"/>
</dbReference>
<dbReference type="EMBL" id="BX842651">
    <property type="protein sequence ID" value="CAE79816.1"/>
    <property type="molecule type" value="Genomic_DNA"/>
</dbReference>
<dbReference type="InterPro" id="IPR018707">
    <property type="entry name" value="LpxR"/>
</dbReference>
<dbReference type="AlphaFoldDB" id="Q6MLP1"/>
<dbReference type="RefSeq" id="WP_011164418.1">
    <property type="nucleotide sequence ID" value="NC_005363.1"/>
</dbReference>
<feature type="signal peptide" evidence="1">
    <location>
        <begin position="1"/>
        <end position="18"/>
    </location>
</feature>
<evidence type="ECO:0008006" key="4">
    <source>
        <dbReference type="Google" id="ProtNLM"/>
    </source>
</evidence>
<keyword evidence="1" id="KW-0732">Signal</keyword>
<reference evidence="2 3" key="1">
    <citation type="journal article" date="2004" name="Science">
        <title>A predator unmasked: life cycle of Bdellovibrio bacteriovorus from a genomic perspective.</title>
        <authorList>
            <person name="Rendulic S."/>
            <person name="Jagtap P."/>
            <person name="Rosinus A."/>
            <person name="Eppinger M."/>
            <person name="Baar C."/>
            <person name="Lanz C."/>
            <person name="Keller H."/>
            <person name="Lambert C."/>
            <person name="Evans K.J."/>
            <person name="Goesmann A."/>
            <person name="Meyer F."/>
            <person name="Sockett R.E."/>
            <person name="Schuster S.C."/>
        </authorList>
    </citation>
    <scope>NUCLEOTIDE SEQUENCE [LARGE SCALE GENOMIC DNA]</scope>
    <source>
        <strain evidence="3">ATCC 15356 / DSM 50701 / NCIMB 9529 / HD100</strain>
    </source>
</reference>
<accession>Q6MLP1</accession>
<dbReference type="GeneID" id="93012919"/>
<name>Q6MLP1_BDEBA</name>
<dbReference type="STRING" id="264462.Bd1966"/>
<gene>
    <name evidence="2" type="ordered locus">Bd1966</name>
</gene>
<organism evidence="2 3">
    <name type="scientific">Bdellovibrio bacteriovorus (strain ATCC 15356 / DSM 50701 / NCIMB 9529 / HD100)</name>
    <dbReference type="NCBI Taxonomy" id="264462"/>
    <lineage>
        <taxon>Bacteria</taxon>
        <taxon>Pseudomonadati</taxon>
        <taxon>Bdellovibrionota</taxon>
        <taxon>Bdellovibrionia</taxon>
        <taxon>Bdellovibrionales</taxon>
        <taxon>Pseudobdellovibrionaceae</taxon>
        <taxon>Bdellovibrio</taxon>
    </lineage>
</organism>
<evidence type="ECO:0000256" key="1">
    <source>
        <dbReference type="SAM" id="SignalP"/>
    </source>
</evidence>
<evidence type="ECO:0000313" key="2">
    <source>
        <dbReference type="EMBL" id="CAE79816.1"/>
    </source>
</evidence>
<sequence>MLLLAVFVLAGFSPLAIAASKGESYTATIENDTRRLGGPNSDDGYTNGFRFSYVYAEDTIPGWAPTLTDWSKTLKKELAQSTTNFGISLNQKIYTPEDTDQTEPILDDRPYAAWLYLGFTANYRTETHSHSLELDLGVVGPPAMGEQVQNDFHDLIGVPRAQGWDNQLETEPIIQLSYFQKVRFVDVLDKTTGRMFDVIPYTGASLGNALIAAHAGVIGRLGVNIPNDFGPTRPSASDGDMIKDPRESNSELPWRAYVYGAARGNLIGHNIFIDGSVFHNGPHVTRIPFVAETEFGYGLQYMNFSFIWRFVTVSPEFEERENFHSFASLTLSYYRDLD</sequence>
<proteinExistence type="predicted"/>
<feature type="chain" id="PRO_5004278335" description="Lipid A deacylase LpxR family protein" evidence="1">
    <location>
        <begin position="19"/>
        <end position="338"/>
    </location>
</feature>
<keyword evidence="3" id="KW-1185">Reference proteome</keyword>
<dbReference type="Gene3D" id="2.40.128.140">
    <property type="entry name" value="Outer membrane protein"/>
    <property type="match status" value="1"/>
</dbReference>
<dbReference type="InterPro" id="IPR037107">
    <property type="entry name" value="Put_OMP_sf"/>
</dbReference>
<dbReference type="eggNOG" id="COG3528">
    <property type="taxonomic scope" value="Bacteria"/>
</dbReference>
<dbReference type="KEGG" id="bba:Bd1966"/>
<protein>
    <recommendedName>
        <fullName evidence="4">Lipid A deacylase LpxR family protein</fullName>
    </recommendedName>
</protein>
<dbReference type="HOGENOM" id="CLU_055418_0_0_7"/>
<dbReference type="Pfam" id="PF09982">
    <property type="entry name" value="LpxR"/>
    <property type="match status" value="1"/>
</dbReference>
<evidence type="ECO:0000313" key="3">
    <source>
        <dbReference type="Proteomes" id="UP000008080"/>
    </source>
</evidence>